<dbReference type="Proteomes" id="UP001198701">
    <property type="component" value="Unassembled WGS sequence"/>
</dbReference>
<dbReference type="PANTHER" id="PTHR39200">
    <property type="entry name" value="HYPOTHETICAL EXPORTED PROTEIN"/>
    <property type="match status" value="1"/>
</dbReference>
<evidence type="ECO:0000256" key="1">
    <source>
        <dbReference type="SAM" id="SignalP"/>
    </source>
</evidence>
<gene>
    <name evidence="3" type="ORF">LMJ30_03835</name>
</gene>
<reference evidence="3 4" key="1">
    <citation type="submission" date="2021-11" db="EMBL/GenBank/DDBJ databases">
        <authorList>
            <person name="Huq M.A."/>
        </authorList>
    </citation>
    <scope>NUCLEOTIDE SEQUENCE [LARGE SCALE GENOMIC DNA]</scope>
    <source>
        <strain evidence="3 4">MAHUQ-52</strain>
    </source>
</reference>
<proteinExistence type="predicted"/>
<dbReference type="Pfam" id="PF10988">
    <property type="entry name" value="DUF2807"/>
    <property type="match status" value="2"/>
</dbReference>
<protein>
    <submittedName>
        <fullName evidence="3">DUF2807 domain-containing protein</fullName>
    </submittedName>
</protein>
<feature type="signal peptide" evidence="1">
    <location>
        <begin position="1"/>
        <end position="26"/>
    </location>
</feature>
<feature type="domain" description="Putative auto-transporter adhesin head GIN" evidence="2">
    <location>
        <begin position="270"/>
        <end position="360"/>
    </location>
</feature>
<feature type="domain" description="Putative auto-transporter adhesin head GIN" evidence="2">
    <location>
        <begin position="42"/>
        <end position="242"/>
    </location>
</feature>
<evidence type="ECO:0000259" key="2">
    <source>
        <dbReference type="Pfam" id="PF10988"/>
    </source>
</evidence>
<dbReference type="PANTHER" id="PTHR39200:SF1">
    <property type="entry name" value="AUTO-TRANSPORTER ADHESIN HEAD GIN DOMAIN-CONTAINING PROTEIN-RELATED"/>
    <property type="match status" value="1"/>
</dbReference>
<evidence type="ECO:0000313" key="3">
    <source>
        <dbReference type="EMBL" id="MCC6070093.1"/>
    </source>
</evidence>
<organism evidence="3 4">
    <name type="scientific">Massilia agrisoli</name>
    <dbReference type="NCBI Taxonomy" id="2892444"/>
    <lineage>
        <taxon>Bacteria</taxon>
        <taxon>Pseudomonadati</taxon>
        <taxon>Pseudomonadota</taxon>
        <taxon>Betaproteobacteria</taxon>
        <taxon>Burkholderiales</taxon>
        <taxon>Oxalobacteraceae</taxon>
        <taxon>Telluria group</taxon>
        <taxon>Massilia</taxon>
    </lineage>
</organism>
<dbReference type="Gene3D" id="2.160.20.120">
    <property type="match status" value="3"/>
</dbReference>
<feature type="chain" id="PRO_5047331374" evidence="1">
    <location>
        <begin position="27"/>
        <end position="510"/>
    </location>
</feature>
<evidence type="ECO:0000313" key="4">
    <source>
        <dbReference type="Proteomes" id="UP001198701"/>
    </source>
</evidence>
<sequence length="510" mass="52493">MKTMLKQTSLAAAIAAGVLASPSLLAAPQDSELVTTHREIGAFRSIELSGPYRVAIKAQGRNALSMTGTRKDLAGVEAFVSGDTLVVRPVKRRGFSFSLNKVHERVTINISTPMLAKLATSGSGDVDVEQVSGERFAISLNGPGDVRASGAVRELQVNSSGSGELDLHLMRATRASLAMSGPGDVTIADISGTLSAHISGSGDLEGQRLRLASVAIDLHGPGGARLEGSSRELRAEIHGSGDLEACSLAVEAASAQMHGPGNGCIAGNLKKFDGQVHGSGDLSVSGLAARDVRLMLAGPGNVDLAGSTATLHADLSGSGDLDASRLAVTNATLRNRGPGAAELSNVAGTLDAELHGSGGLQATLSGKRLVLKMKGPADADISGTVDGLNAQLSGSGSLNARALVAGHADVVVSGPGNAVVNVRAKPDTRTAMLDKPRMVTIDRKGAREQHNFATCRSIPPSLHDHSTCAPSPFKSRAWRAPQRTIPIPVPTTTIPVKYLLTHEFGIPIVP</sequence>
<keyword evidence="4" id="KW-1185">Reference proteome</keyword>
<dbReference type="EMBL" id="JAJHPV010000004">
    <property type="protein sequence ID" value="MCC6070093.1"/>
    <property type="molecule type" value="Genomic_DNA"/>
</dbReference>
<comment type="caution">
    <text evidence="3">The sequence shown here is derived from an EMBL/GenBank/DDBJ whole genome shotgun (WGS) entry which is preliminary data.</text>
</comment>
<keyword evidence="1" id="KW-0732">Signal</keyword>
<dbReference type="RefSeq" id="WP_229431012.1">
    <property type="nucleotide sequence ID" value="NZ_JAJHPV010000004.1"/>
</dbReference>
<name>A0ABS8IQR9_9BURK</name>
<dbReference type="InterPro" id="IPR021255">
    <property type="entry name" value="DUF2807"/>
</dbReference>
<accession>A0ABS8IQR9</accession>